<dbReference type="InterPro" id="IPR023797">
    <property type="entry name" value="RNA3'_phos_cyclase_dom"/>
</dbReference>
<comment type="caution">
    <text evidence="3">The sequence shown here is derived from an EMBL/GenBank/DDBJ whole genome shotgun (WGS) entry which is preliminary data.</text>
</comment>
<dbReference type="InterPro" id="IPR000228">
    <property type="entry name" value="RNA3'_term_phos_cyc"/>
</dbReference>
<organism evidence="3 4">
    <name type="scientific">Ramazzottius varieornatus</name>
    <name type="common">Water bear</name>
    <name type="synonym">Tardigrade</name>
    <dbReference type="NCBI Taxonomy" id="947166"/>
    <lineage>
        <taxon>Eukaryota</taxon>
        <taxon>Metazoa</taxon>
        <taxon>Ecdysozoa</taxon>
        <taxon>Tardigrada</taxon>
        <taxon>Eutardigrada</taxon>
        <taxon>Parachela</taxon>
        <taxon>Hypsibioidea</taxon>
        <taxon>Ramazzottiidae</taxon>
        <taxon>Ramazzottius</taxon>
    </lineage>
</organism>
<name>A0A1D1W0C3_RAMVA</name>
<proteinExistence type="predicted"/>
<evidence type="ECO:0000313" key="3">
    <source>
        <dbReference type="EMBL" id="GAV05568.1"/>
    </source>
</evidence>
<dbReference type="PANTHER" id="PTHR11096">
    <property type="entry name" value="RNA 3' TERMINAL PHOSPHATE CYCLASE"/>
    <property type="match status" value="1"/>
</dbReference>
<accession>A0A1D1W0C3</accession>
<gene>
    <name evidence="3" type="primary">RvY_15674-1</name>
    <name evidence="3" type="synonym">RvY_15674.1</name>
    <name evidence="3" type="ORF">RvY_15674</name>
</gene>
<reference evidence="3 4" key="1">
    <citation type="journal article" date="2016" name="Nat. Commun.">
        <title>Extremotolerant tardigrade genome and improved radiotolerance of human cultured cells by tardigrade-unique protein.</title>
        <authorList>
            <person name="Hashimoto T."/>
            <person name="Horikawa D.D."/>
            <person name="Saito Y."/>
            <person name="Kuwahara H."/>
            <person name="Kozuka-Hata H."/>
            <person name="Shin-I T."/>
            <person name="Minakuchi Y."/>
            <person name="Ohishi K."/>
            <person name="Motoyama A."/>
            <person name="Aizu T."/>
            <person name="Enomoto A."/>
            <person name="Kondo K."/>
            <person name="Tanaka S."/>
            <person name="Hara Y."/>
            <person name="Koshikawa S."/>
            <person name="Sagara H."/>
            <person name="Miura T."/>
            <person name="Yokobori S."/>
            <person name="Miyagawa K."/>
            <person name="Suzuki Y."/>
            <person name="Kubo T."/>
            <person name="Oyama M."/>
            <person name="Kohara Y."/>
            <person name="Fujiyama A."/>
            <person name="Arakawa K."/>
            <person name="Katayama T."/>
            <person name="Toyoda A."/>
            <person name="Kunieda T."/>
        </authorList>
    </citation>
    <scope>NUCLEOTIDE SEQUENCE [LARGE SCALE GENOMIC DNA]</scope>
    <source>
        <strain evidence="3 4">YOKOZUNA-1</strain>
    </source>
</reference>
<dbReference type="Pfam" id="PF01137">
    <property type="entry name" value="RTC"/>
    <property type="match status" value="1"/>
</dbReference>
<sequence>MPNARDNGYDVDGSVLEGGGQILRIAVALSAITGRPLRIHKIRAGRKSPGLSNQHKEGIELVGRMCAGKLSGCAIRSQELSLTPGRISSGRFTGDSVTAGSVSLLLQVALPCALFADGPTTLRLRGGTNAELCYVLNYLDRILTSISNVDYG</sequence>
<protein>
    <recommendedName>
        <fullName evidence="1">RNA 3'-terminal phosphate cyclase</fullName>
    </recommendedName>
</protein>
<dbReference type="GO" id="GO:0005634">
    <property type="term" value="C:nucleus"/>
    <property type="evidence" value="ECO:0007669"/>
    <property type="project" value="TreeGrafter"/>
</dbReference>
<dbReference type="AlphaFoldDB" id="A0A1D1W0C3"/>
<dbReference type="InterPro" id="IPR013792">
    <property type="entry name" value="RNA3'P_cycl/enolpyr_Trfase_a/b"/>
</dbReference>
<dbReference type="Gene3D" id="3.65.10.20">
    <property type="entry name" value="RNA 3'-terminal phosphate cyclase domain"/>
    <property type="match status" value="1"/>
</dbReference>
<dbReference type="OrthoDB" id="25029at2759"/>
<keyword evidence="4" id="KW-1185">Reference proteome</keyword>
<evidence type="ECO:0000256" key="1">
    <source>
        <dbReference type="ARBA" id="ARBA00021428"/>
    </source>
</evidence>
<dbReference type="SUPFAM" id="SSF55205">
    <property type="entry name" value="EPT/RTPC-like"/>
    <property type="match status" value="1"/>
</dbReference>
<dbReference type="GO" id="GO:0006396">
    <property type="term" value="P:RNA processing"/>
    <property type="evidence" value="ECO:0007669"/>
    <property type="project" value="InterPro"/>
</dbReference>
<dbReference type="EMBL" id="BDGG01000012">
    <property type="protein sequence ID" value="GAV05568.1"/>
    <property type="molecule type" value="Genomic_DNA"/>
</dbReference>
<dbReference type="InterPro" id="IPR037136">
    <property type="entry name" value="RNA3'_phos_cyclase_dom_sf"/>
</dbReference>
<feature type="domain" description="RNA 3'-terminal phosphate cyclase" evidence="2">
    <location>
        <begin position="16"/>
        <end position="145"/>
    </location>
</feature>
<evidence type="ECO:0000259" key="2">
    <source>
        <dbReference type="Pfam" id="PF01137"/>
    </source>
</evidence>
<dbReference type="Proteomes" id="UP000186922">
    <property type="component" value="Unassembled WGS sequence"/>
</dbReference>
<dbReference type="STRING" id="947166.A0A1D1W0C3"/>
<dbReference type="GO" id="GO:0003963">
    <property type="term" value="F:RNA-3'-phosphate cyclase activity"/>
    <property type="evidence" value="ECO:0007669"/>
    <property type="project" value="TreeGrafter"/>
</dbReference>
<evidence type="ECO:0000313" key="4">
    <source>
        <dbReference type="Proteomes" id="UP000186922"/>
    </source>
</evidence>
<dbReference type="PANTHER" id="PTHR11096:SF0">
    <property type="entry name" value="RNA 3'-TERMINAL PHOSPHATE CYCLASE"/>
    <property type="match status" value="1"/>
</dbReference>